<dbReference type="InterPro" id="IPR045306">
    <property type="entry name" value="SDH-like"/>
</dbReference>
<keyword evidence="6" id="KW-0520">NAD</keyword>
<keyword evidence="5" id="KW-0560">Oxidoreductase</keyword>
<dbReference type="Pfam" id="PF08240">
    <property type="entry name" value="ADH_N"/>
    <property type="match status" value="1"/>
</dbReference>
<accession>A0A1Y2BGN0</accession>
<organism evidence="9 10">
    <name type="scientific">Naematelia encephala</name>
    <dbReference type="NCBI Taxonomy" id="71784"/>
    <lineage>
        <taxon>Eukaryota</taxon>
        <taxon>Fungi</taxon>
        <taxon>Dikarya</taxon>
        <taxon>Basidiomycota</taxon>
        <taxon>Agaricomycotina</taxon>
        <taxon>Tremellomycetes</taxon>
        <taxon>Tremellales</taxon>
        <taxon>Naemateliaceae</taxon>
        <taxon>Naematelia</taxon>
    </lineage>
</organism>
<evidence type="ECO:0000256" key="5">
    <source>
        <dbReference type="ARBA" id="ARBA00023002"/>
    </source>
</evidence>
<gene>
    <name evidence="9" type="ORF">BCR39DRAFT_518009</name>
</gene>
<evidence type="ECO:0000256" key="7">
    <source>
        <dbReference type="RuleBase" id="RU361277"/>
    </source>
</evidence>
<dbReference type="SUPFAM" id="SSF50129">
    <property type="entry name" value="GroES-like"/>
    <property type="match status" value="1"/>
</dbReference>
<evidence type="ECO:0000256" key="2">
    <source>
        <dbReference type="ARBA" id="ARBA00008072"/>
    </source>
</evidence>
<comment type="cofactor">
    <cofactor evidence="1 7">
        <name>Zn(2+)</name>
        <dbReference type="ChEBI" id="CHEBI:29105"/>
    </cofactor>
</comment>
<reference evidence="9 10" key="1">
    <citation type="submission" date="2016-07" db="EMBL/GenBank/DDBJ databases">
        <title>Pervasive Adenine N6-methylation of Active Genes in Fungi.</title>
        <authorList>
            <consortium name="DOE Joint Genome Institute"/>
            <person name="Mondo S.J."/>
            <person name="Dannebaum R.O."/>
            <person name="Kuo R.C."/>
            <person name="Labutti K."/>
            <person name="Haridas S."/>
            <person name="Kuo A."/>
            <person name="Salamov A."/>
            <person name="Ahrendt S.R."/>
            <person name="Lipzen A."/>
            <person name="Sullivan W."/>
            <person name="Andreopoulos W.B."/>
            <person name="Clum A."/>
            <person name="Lindquist E."/>
            <person name="Daum C."/>
            <person name="Ramamoorthy G.K."/>
            <person name="Gryganskyi A."/>
            <person name="Culley D."/>
            <person name="Magnuson J.K."/>
            <person name="James T.Y."/>
            <person name="O'Malley M.A."/>
            <person name="Stajich J.E."/>
            <person name="Spatafora J.W."/>
            <person name="Visel A."/>
            <person name="Grigoriev I.V."/>
        </authorList>
    </citation>
    <scope>NUCLEOTIDE SEQUENCE [LARGE SCALE GENOMIC DNA]</scope>
    <source>
        <strain evidence="9 10">68-887.2</strain>
    </source>
</reference>
<dbReference type="PANTHER" id="PTHR43161">
    <property type="entry name" value="SORBITOL DEHYDROGENASE"/>
    <property type="match status" value="1"/>
</dbReference>
<dbReference type="Gene3D" id="3.40.50.720">
    <property type="entry name" value="NAD(P)-binding Rossmann-like Domain"/>
    <property type="match status" value="1"/>
</dbReference>
<evidence type="ECO:0000256" key="4">
    <source>
        <dbReference type="ARBA" id="ARBA00022833"/>
    </source>
</evidence>
<evidence type="ECO:0000256" key="3">
    <source>
        <dbReference type="ARBA" id="ARBA00022723"/>
    </source>
</evidence>
<proteinExistence type="inferred from homology"/>
<dbReference type="InterPro" id="IPR036291">
    <property type="entry name" value="NAD(P)-bd_dom_sf"/>
</dbReference>
<dbReference type="OrthoDB" id="2148442at2759"/>
<dbReference type="InterPro" id="IPR013154">
    <property type="entry name" value="ADH-like_N"/>
</dbReference>
<dbReference type="Pfam" id="PF00107">
    <property type="entry name" value="ADH_zinc_N"/>
    <property type="match status" value="1"/>
</dbReference>
<dbReference type="EMBL" id="MCFC01000004">
    <property type="protein sequence ID" value="ORY33979.1"/>
    <property type="molecule type" value="Genomic_DNA"/>
</dbReference>
<evidence type="ECO:0000256" key="6">
    <source>
        <dbReference type="ARBA" id="ARBA00023027"/>
    </source>
</evidence>
<dbReference type="InterPro" id="IPR002328">
    <property type="entry name" value="ADH_Zn_CS"/>
</dbReference>
<dbReference type="PANTHER" id="PTHR43161:SF9">
    <property type="entry name" value="SORBITOL DEHYDROGENASE"/>
    <property type="match status" value="1"/>
</dbReference>
<evidence type="ECO:0000313" key="9">
    <source>
        <dbReference type="EMBL" id="ORY33979.1"/>
    </source>
</evidence>
<dbReference type="Gene3D" id="3.90.180.10">
    <property type="entry name" value="Medium-chain alcohol dehydrogenases, catalytic domain"/>
    <property type="match status" value="1"/>
</dbReference>
<dbReference type="STRING" id="71784.A0A1Y2BGN0"/>
<dbReference type="GO" id="GO:0006062">
    <property type="term" value="P:sorbitol catabolic process"/>
    <property type="evidence" value="ECO:0007669"/>
    <property type="project" value="TreeGrafter"/>
</dbReference>
<dbReference type="InterPro" id="IPR013149">
    <property type="entry name" value="ADH-like_C"/>
</dbReference>
<evidence type="ECO:0000313" key="10">
    <source>
        <dbReference type="Proteomes" id="UP000193986"/>
    </source>
</evidence>
<dbReference type="FunCoup" id="A0A1Y2BGN0">
    <property type="interactions" value="88"/>
</dbReference>
<dbReference type="CDD" id="cd05285">
    <property type="entry name" value="sorbitol_DH"/>
    <property type="match status" value="1"/>
</dbReference>
<dbReference type="SUPFAM" id="SSF51735">
    <property type="entry name" value="NAD(P)-binding Rossmann-fold domains"/>
    <property type="match status" value="1"/>
</dbReference>
<comment type="caution">
    <text evidence="9">The sequence shown here is derived from an EMBL/GenBank/DDBJ whole genome shotgun (WGS) entry which is preliminary data.</text>
</comment>
<dbReference type="SMART" id="SM00829">
    <property type="entry name" value="PKS_ER"/>
    <property type="match status" value="1"/>
</dbReference>
<dbReference type="GO" id="GO:0008270">
    <property type="term" value="F:zinc ion binding"/>
    <property type="evidence" value="ECO:0007669"/>
    <property type="project" value="InterPro"/>
</dbReference>
<keyword evidence="4 7" id="KW-0862">Zinc</keyword>
<keyword evidence="10" id="KW-1185">Reference proteome</keyword>
<dbReference type="InParanoid" id="A0A1Y2BGN0"/>
<dbReference type="PROSITE" id="PS00059">
    <property type="entry name" value="ADH_ZINC"/>
    <property type="match status" value="1"/>
</dbReference>
<name>A0A1Y2BGN0_9TREE</name>
<keyword evidence="3 7" id="KW-0479">Metal-binding</keyword>
<dbReference type="InterPro" id="IPR020843">
    <property type="entry name" value="ER"/>
</dbReference>
<protein>
    <submittedName>
        <fullName evidence="9">Chaperonin 10-like protein</fullName>
    </submittedName>
</protein>
<evidence type="ECO:0000259" key="8">
    <source>
        <dbReference type="SMART" id="SM00829"/>
    </source>
</evidence>
<feature type="domain" description="Enoyl reductase (ER)" evidence="8">
    <location>
        <begin position="23"/>
        <end position="373"/>
    </location>
</feature>
<sequence>MLFKGSDHDTVNPKDNLAFLMVGQDKLELKKREVPKECGPYEAIVCPKRTGICGSDMHILLSGMLGDRPFGDPFTLGHECAGIVAQVGDKVRDLKIGDRVALEPGEPCYRCELCKAGSYAQCEFMHFAAAGVDGTLQGYYTLPADLCYKLPENLSLEEGAMMEPLAVAINAIANVAEMRPAANVAIFGAGPVGLLTMAAAKALGARRIIAIDTNAGRLDFAKDYVNAETHQAIPMESGEDKGVYSRRHAEVIMSKFGLSDRGPTGIDVVVDCSGAEVCIQTGMWLLKRRGKFVQVGNGGQYCNIPMRIVAFRELTIKGVFRYGPGVYWMSIDLVSRGLINLKPLLTHRYSFNDVPKAFETAKIGKGEDGKMAIKVMIDGPEA</sequence>
<comment type="similarity">
    <text evidence="2 7">Belongs to the zinc-containing alcohol dehydrogenase family.</text>
</comment>
<dbReference type="InterPro" id="IPR011032">
    <property type="entry name" value="GroES-like_sf"/>
</dbReference>
<dbReference type="Proteomes" id="UP000193986">
    <property type="component" value="Unassembled WGS sequence"/>
</dbReference>
<dbReference type="AlphaFoldDB" id="A0A1Y2BGN0"/>
<dbReference type="FunFam" id="3.40.50.720:FF:000068">
    <property type="entry name" value="Sorbitol dehydrogenase"/>
    <property type="match status" value="1"/>
</dbReference>
<evidence type="ECO:0000256" key="1">
    <source>
        <dbReference type="ARBA" id="ARBA00001947"/>
    </source>
</evidence>
<dbReference type="GO" id="GO:0003939">
    <property type="term" value="F:L-iditol 2-dehydrogenase (NAD+) activity"/>
    <property type="evidence" value="ECO:0007669"/>
    <property type="project" value="TreeGrafter"/>
</dbReference>